<dbReference type="SMART" id="SM00079">
    <property type="entry name" value="PBPe"/>
    <property type="match status" value="1"/>
</dbReference>
<evidence type="ECO:0000256" key="5">
    <source>
        <dbReference type="ARBA" id="ARBA00022692"/>
    </source>
</evidence>
<evidence type="ECO:0000313" key="16">
    <source>
        <dbReference type="Proteomes" id="UP000192578"/>
    </source>
</evidence>
<dbReference type="PANTHER" id="PTHR42643:SF24">
    <property type="entry name" value="IONOTROPIC RECEPTOR 60A"/>
    <property type="match status" value="1"/>
</dbReference>
<gene>
    <name evidence="15" type="ORF">BV898_02999</name>
</gene>
<protein>
    <recommendedName>
        <fullName evidence="14">Ionotropic glutamate receptor C-terminal domain-containing protein</fullName>
    </recommendedName>
</protein>
<keyword evidence="4" id="KW-1003">Cell membrane</keyword>
<dbReference type="Gene3D" id="3.40.190.10">
    <property type="entry name" value="Periplasmic binding protein-like II"/>
    <property type="match status" value="2"/>
</dbReference>
<accession>A0A1W0X5S5</accession>
<keyword evidence="10" id="KW-0325">Glycoprotein</keyword>
<reference evidence="16" key="1">
    <citation type="submission" date="2017-01" db="EMBL/GenBank/DDBJ databases">
        <title>Comparative genomics of anhydrobiosis in the tardigrade Hypsibius dujardini.</title>
        <authorList>
            <person name="Yoshida Y."/>
            <person name="Koutsovoulos G."/>
            <person name="Laetsch D."/>
            <person name="Stevens L."/>
            <person name="Kumar S."/>
            <person name="Horikawa D."/>
            <person name="Ishino K."/>
            <person name="Komine S."/>
            <person name="Tomita M."/>
            <person name="Blaxter M."/>
            <person name="Arakawa K."/>
        </authorList>
    </citation>
    <scope>NUCLEOTIDE SEQUENCE [LARGE SCALE GENOMIC DNA]</scope>
    <source>
        <strain evidence="16">Z151</strain>
    </source>
</reference>
<proteinExistence type="inferred from homology"/>
<feature type="signal peptide" evidence="13">
    <location>
        <begin position="1"/>
        <end position="23"/>
    </location>
</feature>
<comment type="subcellular location">
    <subcellularLocation>
        <location evidence="1">Cell membrane</location>
        <topology evidence="1">Multi-pass membrane protein</topology>
    </subcellularLocation>
</comment>
<keyword evidence="5" id="KW-0812">Transmembrane</keyword>
<comment type="similarity">
    <text evidence="2">Belongs to the glutamate-gated ion channel (TC 1.A.10.1) family.</text>
</comment>
<name>A0A1W0X5S5_HYPEX</name>
<evidence type="ECO:0000313" key="15">
    <source>
        <dbReference type="EMBL" id="OQV22947.1"/>
    </source>
</evidence>
<dbReference type="PANTHER" id="PTHR42643">
    <property type="entry name" value="IONOTROPIC RECEPTOR 20A-RELATED"/>
    <property type="match status" value="1"/>
</dbReference>
<organism evidence="15 16">
    <name type="scientific">Hypsibius exemplaris</name>
    <name type="common">Freshwater tardigrade</name>
    <dbReference type="NCBI Taxonomy" id="2072580"/>
    <lineage>
        <taxon>Eukaryota</taxon>
        <taxon>Metazoa</taxon>
        <taxon>Ecdysozoa</taxon>
        <taxon>Tardigrada</taxon>
        <taxon>Eutardigrada</taxon>
        <taxon>Parachela</taxon>
        <taxon>Hypsibioidea</taxon>
        <taxon>Hypsibiidae</taxon>
        <taxon>Hypsibius</taxon>
    </lineage>
</organism>
<evidence type="ECO:0000259" key="14">
    <source>
        <dbReference type="SMART" id="SM00079"/>
    </source>
</evidence>
<dbReference type="Proteomes" id="UP000192578">
    <property type="component" value="Unassembled WGS sequence"/>
</dbReference>
<feature type="domain" description="Ionotropic glutamate receptor C-terminal" evidence="14">
    <location>
        <begin position="43"/>
        <end position="269"/>
    </location>
</feature>
<evidence type="ECO:0000256" key="3">
    <source>
        <dbReference type="ARBA" id="ARBA00022448"/>
    </source>
</evidence>
<evidence type="ECO:0000256" key="10">
    <source>
        <dbReference type="ARBA" id="ARBA00023180"/>
    </source>
</evidence>
<dbReference type="SUPFAM" id="SSF53850">
    <property type="entry name" value="Periplasmic binding protein-like II"/>
    <property type="match status" value="1"/>
</dbReference>
<evidence type="ECO:0000256" key="13">
    <source>
        <dbReference type="SAM" id="SignalP"/>
    </source>
</evidence>
<evidence type="ECO:0000256" key="4">
    <source>
        <dbReference type="ARBA" id="ARBA00022475"/>
    </source>
</evidence>
<dbReference type="OrthoDB" id="5984008at2759"/>
<keyword evidence="3" id="KW-0813">Transport</keyword>
<keyword evidence="12" id="KW-0407">Ion channel</keyword>
<feature type="chain" id="PRO_5012912899" description="Ionotropic glutamate receptor C-terminal domain-containing protein" evidence="13">
    <location>
        <begin position="24"/>
        <end position="274"/>
    </location>
</feature>
<evidence type="ECO:0000256" key="12">
    <source>
        <dbReference type="ARBA" id="ARBA00023303"/>
    </source>
</evidence>
<dbReference type="GO" id="GO:0015276">
    <property type="term" value="F:ligand-gated monoatomic ion channel activity"/>
    <property type="evidence" value="ECO:0007669"/>
    <property type="project" value="InterPro"/>
</dbReference>
<dbReference type="InterPro" id="IPR052192">
    <property type="entry name" value="Insect_Ionotropic_Sensory_Rcpt"/>
</dbReference>
<dbReference type="GO" id="GO:0005886">
    <property type="term" value="C:plasma membrane"/>
    <property type="evidence" value="ECO:0007669"/>
    <property type="project" value="UniProtKB-SubCell"/>
</dbReference>
<evidence type="ECO:0000256" key="8">
    <source>
        <dbReference type="ARBA" id="ARBA00023136"/>
    </source>
</evidence>
<keyword evidence="16" id="KW-1185">Reference proteome</keyword>
<dbReference type="InterPro" id="IPR019594">
    <property type="entry name" value="Glu/Gly-bd"/>
</dbReference>
<dbReference type="GO" id="GO:0050906">
    <property type="term" value="P:detection of stimulus involved in sensory perception"/>
    <property type="evidence" value="ECO:0007669"/>
    <property type="project" value="UniProtKB-ARBA"/>
</dbReference>
<keyword evidence="6" id="KW-1133">Transmembrane helix</keyword>
<evidence type="ECO:0000256" key="2">
    <source>
        <dbReference type="ARBA" id="ARBA00008685"/>
    </source>
</evidence>
<keyword evidence="9" id="KW-0675">Receptor</keyword>
<dbReference type="EMBL" id="MTYJ01000014">
    <property type="protein sequence ID" value="OQV22947.1"/>
    <property type="molecule type" value="Genomic_DNA"/>
</dbReference>
<evidence type="ECO:0000256" key="11">
    <source>
        <dbReference type="ARBA" id="ARBA00023286"/>
    </source>
</evidence>
<dbReference type="AlphaFoldDB" id="A0A1W0X5S5"/>
<evidence type="ECO:0000256" key="1">
    <source>
        <dbReference type="ARBA" id="ARBA00004651"/>
    </source>
</evidence>
<keyword evidence="11" id="KW-1071">Ligand-gated ion channel</keyword>
<dbReference type="InterPro" id="IPR001320">
    <property type="entry name" value="Iontro_rcpt_C"/>
</dbReference>
<keyword evidence="8" id="KW-0472">Membrane</keyword>
<sequence length="274" mass="29232">MLSRNSLLLVVAYLSLMPDHFNAAQQSKLTGSGCAPRGALPTNIRVTAIPSPYYAEGTQSFFGDLLEALKGKTGINYTVTSRPDLGYGSPDANGSFEGSLIGELVNGHADLAGADLTITAERSAVVDFLVPYAQYQLQILANAFFGLDEDTQYLIQDTADFTFLKNSKNATLSAIAANVELGRRSGSIVEDDVAGCAKVMMGNYAYVAESMFPERAIVANPQKLVRAGGTLGIFFLALAVQQDSPLRGILNHALVQLAEDGLIQDLLAKYNVLT</sequence>
<dbReference type="Pfam" id="PF10613">
    <property type="entry name" value="Lig_chan-Glu_bd"/>
    <property type="match status" value="1"/>
</dbReference>
<keyword evidence="13" id="KW-0732">Signal</keyword>
<evidence type="ECO:0000256" key="6">
    <source>
        <dbReference type="ARBA" id="ARBA00022989"/>
    </source>
</evidence>
<comment type="caution">
    <text evidence="15">The sequence shown here is derived from an EMBL/GenBank/DDBJ whole genome shotgun (WGS) entry which is preliminary data.</text>
</comment>
<keyword evidence="7" id="KW-0406">Ion transport</keyword>
<evidence type="ECO:0000256" key="7">
    <source>
        <dbReference type="ARBA" id="ARBA00023065"/>
    </source>
</evidence>
<evidence type="ECO:0000256" key="9">
    <source>
        <dbReference type="ARBA" id="ARBA00023170"/>
    </source>
</evidence>